<evidence type="ECO:0000256" key="4">
    <source>
        <dbReference type="ARBA" id="ARBA00022692"/>
    </source>
</evidence>
<evidence type="ECO:0000259" key="14">
    <source>
        <dbReference type="Pfam" id="PF07715"/>
    </source>
</evidence>
<gene>
    <name evidence="15" type="ORF">ND2E_4157</name>
</gene>
<dbReference type="PANTHER" id="PTHR47234:SF2">
    <property type="entry name" value="TONB-DEPENDENT RECEPTOR"/>
    <property type="match status" value="1"/>
</dbReference>
<evidence type="ECO:0000256" key="10">
    <source>
        <dbReference type="PROSITE-ProRule" id="PRU10144"/>
    </source>
</evidence>
<dbReference type="InterPro" id="IPR037066">
    <property type="entry name" value="Plug_dom_sf"/>
</dbReference>
<dbReference type="Proteomes" id="UP000029843">
    <property type="component" value="Unassembled WGS sequence"/>
</dbReference>
<keyword evidence="2 9" id="KW-0813">Transport</keyword>
<evidence type="ECO:0000256" key="7">
    <source>
        <dbReference type="ARBA" id="ARBA00023136"/>
    </source>
</evidence>
<keyword evidence="5 12" id="KW-0732">Signal</keyword>
<keyword evidence="8 9" id="KW-0998">Cell outer membrane</keyword>
<dbReference type="InterPro" id="IPR039426">
    <property type="entry name" value="TonB-dep_rcpt-like"/>
</dbReference>
<evidence type="ECO:0000256" key="11">
    <source>
        <dbReference type="RuleBase" id="RU003357"/>
    </source>
</evidence>
<reference evidence="15 16" key="1">
    <citation type="submission" date="2014-08" db="EMBL/GenBank/DDBJ databases">
        <title>Genomic and Phenotypic Diversity of Colwellia psychrerythraea strains from Disparate Marine Basins.</title>
        <authorList>
            <person name="Techtmann S.M."/>
            <person name="Stelling S.C."/>
            <person name="Utturkar S.M."/>
            <person name="Alshibli N."/>
            <person name="Harris A."/>
            <person name="Brown S.D."/>
            <person name="Hazen T.C."/>
        </authorList>
    </citation>
    <scope>NUCLEOTIDE SEQUENCE [LARGE SCALE GENOMIC DNA]</scope>
    <source>
        <strain evidence="15 16">ND2E</strain>
    </source>
</reference>
<sequence>MKKSTLAIAIQSAIMGGAILLSPQAYSAEEKEVAKQAIENNQIIEQKIAQEADEKIVVTGSRLRRDNFTVATPLVTMDKEAISDTGLGELAEILVENMPSLSYGTSNSSSQSSVSNTGITTVELRDLGANRTLTLIDGRRVVSNSKSGNYVSMSTIPTGMVKRVEVITGGASATYGADAVSGVVNIITQTDKEGFGAKVRAGESVDGGGEEFTLDLDYGTSFGDGDGYVFMSANYDKQFGLEFEDRERAAIEASWDYNYDTMRNEMRTADGWQNMADITQDQWRSRGDGTFGGVFLEKSKYDTEYWYDGQVLRNDWKDNEERYGINTKQFRMLSVPSERVSAAIKVDYDITDDIMFYSQVQWSGNYTVNDKSPEDSYEGEFATYIDRETGEPGIVELGYIPIDNPYVPTEIRETAGQYKDRIYWDRRMAEVGNIQSDNTRETVRAWAGLQGTMFDGEWDWDVSVGYGKFHQKQLRNNEFNIFRAQYALDAGYADDGVTIQCNDAQARAEGCAPLNLFGEGSISPEAADYIRANPRLDTYNEQANIMGYIAGDLFEMPAGPVSTVFGAEYRRDTQEAITDDELTYGGITWNLVPGFKGELSVAEVFAEASIPLVRDVVGVEFLSLETSYRASDYDVKNIGLVSSYKLGFLWTVGEGLNLRGNWAVAQRAPSINELYEPEAGDFDGYNDICHDTTATSDDKGHDNCRLEPGIAAEIASEGIFEDENNGYSPDAGNPELFEETGETLTIGFTYEPTFVENLSIAADYYDITITDAVDQYSNDRIVEECYATGIPLGQANQFCDAITRNSEGQIDKIVQRSYNIDELATRGVDVAMVYSYDMNRFGRLKFKLDWTHMLEHSNTSTGNEGKIKEDSVGYYDIFENKASASLAWYLDDLRIRWSASYKSDVIDYRQTQEDWEEGMAENDARCAAGEPECVADPESLAFNSLPSYIKHKISISYDIELEDDASIRVFGGVNNVFDDKGPFVLGGTGNFGGEYDSGTGRFIYLGAEIQF</sequence>
<evidence type="ECO:0000313" key="16">
    <source>
        <dbReference type="Proteomes" id="UP000029843"/>
    </source>
</evidence>
<dbReference type="GO" id="GO:0009279">
    <property type="term" value="C:cell outer membrane"/>
    <property type="evidence" value="ECO:0007669"/>
    <property type="project" value="UniProtKB-SubCell"/>
</dbReference>
<protein>
    <submittedName>
        <fullName evidence="15">TonB-dependent receptor plug</fullName>
    </submittedName>
</protein>
<dbReference type="Gene3D" id="2.170.130.10">
    <property type="entry name" value="TonB-dependent receptor, plug domain"/>
    <property type="match status" value="1"/>
</dbReference>
<dbReference type="Gene3D" id="2.40.170.20">
    <property type="entry name" value="TonB-dependent receptor, beta-barrel domain"/>
    <property type="match status" value="1"/>
</dbReference>
<dbReference type="PROSITE" id="PS01156">
    <property type="entry name" value="TONB_DEPENDENT_REC_2"/>
    <property type="match status" value="1"/>
</dbReference>
<accession>A0A099KD70</accession>
<evidence type="ECO:0000256" key="9">
    <source>
        <dbReference type="PROSITE-ProRule" id="PRU01360"/>
    </source>
</evidence>
<evidence type="ECO:0000256" key="8">
    <source>
        <dbReference type="ARBA" id="ARBA00023237"/>
    </source>
</evidence>
<keyword evidence="15" id="KW-0675">Receptor</keyword>
<evidence type="ECO:0000256" key="12">
    <source>
        <dbReference type="SAM" id="SignalP"/>
    </source>
</evidence>
<comment type="subcellular location">
    <subcellularLocation>
        <location evidence="1 9">Cell outer membrane</location>
        <topology evidence="1 9">Multi-pass membrane protein</topology>
    </subcellularLocation>
</comment>
<feature type="short sequence motif" description="TonB C-terminal box" evidence="10">
    <location>
        <begin position="994"/>
        <end position="1011"/>
    </location>
</feature>
<dbReference type="SUPFAM" id="SSF56935">
    <property type="entry name" value="Porins"/>
    <property type="match status" value="1"/>
</dbReference>
<feature type="domain" description="TonB-dependent receptor-like beta-barrel" evidence="13">
    <location>
        <begin position="434"/>
        <end position="976"/>
    </location>
</feature>
<evidence type="ECO:0000313" key="15">
    <source>
        <dbReference type="EMBL" id="KGJ88321.1"/>
    </source>
</evidence>
<dbReference type="PATRIC" id="fig|28229.4.peg.3499"/>
<dbReference type="InterPro" id="IPR000531">
    <property type="entry name" value="Beta-barrel_TonB"/>
</dbReference>
<dbReference type="PANTHER" id="PTHR47234">
    <property type="match status" value="1"/>
</dbReference>
<name>A0A099KD70_COLPS</name>
<keyword evidence="4 9" id="KW-0812">Transmembrane</keyword>
<evidence type="ECO:0000256" key="1">
    <source>
        <dbReference type="ARBA" id="ARBA00004571"/>
    </source>
</evidence>
<dbReference type="InterPro" id="IPR012910">
    <property type="entry name" value="Plug_dom"/>
</dbReference>
<dbReference type="Pfam" id="PF07715">
    <property type="entry name" value="Plug"/>
    <property type="match status" value="1"/>
</dbReference>
<organism evidence="15 16">
    <name type="scientific">Colwellia psychrerythraea</name>
    <name type="common">Vibrio psychroerythus</name>
    <dbReference type="NCBI Taxonomy" id="28229"/>
    <lineage>
        <taxon>Bacteria</taxon>
        <taxon>Pseudomonadati</taxon>
        <taxon>Pseudomonadota</taxon>
        <taxon>Gammaproteobacteria</taxon>
        <taxon>Alteromonadales</taxon>
        <taxon>Colwelliaceae</taxon>
        <taxon>Colwellia</taxon>
    </lineage>
</organism>
<proteinExistence type="inferred from homology"/>
<dbReference type="AlphaFoldDB" id="A0A099KD70"/>
<feature type="signal peptide" evidence="12">
    <location>
        <begin position="1"/>
        <end position="27"/>
    </location>
</feature>
<dbReference type="EMBL" id="JQED01000047">
    <property type="protein sequence ID" value="KGJ88321.1"/>
    <property type="molecule type" value="Genomic_DNA"/>
</dbReference>
<dbReference type="InterPro" id="IPR010917">
    <property type="entry name" value="TonB_rcpt_CS"/>
</dbReference>
<keyword evidence="7 9" id="KW-0472">Membrane</keyword>
<comment type="caution">
    <text evidence="15">The sequence shown here is derived from an EMBL/GenBank/DDBJ whole genome shotgun (WGS) entry which is preliminary data.</text>
</comment>
<feature type="domain" description="TonB-dependent receptor plug" evidence="14">
    <location>
        <begin position="71"/>
        <end position="183"/>
    </location>
</feature>
<dbReference type="OrthoDB" id="176248at2"/>
<evidence type="ECO:0000256" key="3">
    <source>
        <dbReference type="ARBA" id="ARBA00022452"/>
    </source>
</evidence>
<evidence type="ECO:0000259" key="13">
    <source>
        <dbReference type="Pfam" id="PF00593"/>
    </source>
</evidence>
<feature type="chain" id="PRO_5001957079" evidence="12">
    <location>
        <begin position="28"/>
        <end position="1011"/>
    </location>
</feature>
<evidence type="ECO:0000256" key="5">
    <source>
        <dbReference type="ARBA" id="ARBA00022729"/>
    </source>
</evidence>
<dbReference type="PROSITE" id="PS52016">
    <property type="entry name" value="TONB_DEPENDENT_REC_3"/>
    <property type="match status" value="1"/>
</dbReference>
<evidence type="ECO:0000256" key="2">
    <source>
        <dbReference type="ARBA" id="ARBA00022448"/>
    </source>
</evidence>
<evidence type="ECO:0000256" key="6">
    <source>
        <dbReference type="ARBA" id="ARBA00023077"/>
    </source>
</evidence>
<comment type="similarity">
    <text evidence="9 11">Belongs to the TonB-dependent receptor family.</text>
</comment>
<dbReference type="Pfam" id="PF00593">
    <property type="entry name" value="TonB_dep_Rec_b-barrel"/>
    <property type="match status" value="1"/>
</dbReference>
<keyword evidence="6 11" id="KW-0798">TonB box</keyword>
<dbReference type="InterPro" id="IPR036942">
    <property type="entry name" value="Beta-barrel_TonB_sf"/>
</dbReference>
<dbReference type="RefSeq" id="WP_033095138.1">
    <property type="nucleotide sequence ID" value="NZ_JQED01000047.1"/>
</dbReference>
<keyword evidence="3 9" id="KW-1134">Transmembrane beta strand</keyword>